<dbReference type="GeneID" id="69025819"/>
<proteinExistence type="predicted"/>
<accession>A0ABX2VUC1</accession>
<evidence type="ECO:0000313" key="2">
    <source>
        <dbReference type="Proteomes" id="UP000002039"/>
    </source>
</evidence>
<sequence>MPTTTRIDVARSRAFLTFPARSDRRRSLENLSREFNVISSHKLPPDGIHIQTFLIMAGQDGRGTIASVRAEALNADGAELEVLYPLHLAHPIHNLPFSQVAFEPGAVGILTVPSRGSA</sequence>
<dbReference type="RefSeq" id="XP_045280497.1">
    <property type="nucleotide sequence ID" value="XM_045419163.1"/>
</dbReference>
<dbReference type="Proteomes" id="UP000002039">
    <property type="component" value="Unassembled WGS sequence"/>
</dbReference>
<dbReference type="EMBL" id="EQ999975">
    <property type="protein sequence ID" value="OAT00770.1"/>
    <property type="molecule type" value="Genomic_DNA"/>
</dbReference>
<name>A0ABX2VUC1_AJEDR</name>
<protein>
    <submittedName>
        <fullName evidence="1">Uncharacterized protein</fullName>
    </submittedName>
</protein>
<keyword evidence="2" id="KW-1185">Reference proteome</keyword>
<reference evidence="2" key="1">
    <citation type="journal article" date="2015" name="PLoS Genet.">
        <title>The dynamic genome and transcriptome of the human fungal pathogen Blastomyces and close relative Emmonsia.</title>
        <authorList>
            <person name="Munoz J.F."/>
            <person name="Gauthier G.M."/>
            <person name="Desjardins C.A."/>
            <person name="Gallo J.E."/>
            <person name="Holder J."/>
            <person name="Sullivan T.D."/>
            <person name="Marty A.J."/>
            <person name="Carmen J.C."/>
            <person name="Chen Z."/>
            <person name="Ding L."/>
            <person name="Gujja S."/>
            <person name="Magrini V."/>
            <person name="Misas E."/>
            <person name="Mitreva M."/>
            <person name="Priest M."/>
            <person name="Saif S."/>
            <person name="Whiston E.A."/>
            <person name="Young S."/>
            <person name="Zeng Q."/>
            <person name="Goldman W.E."/>
            <person name="Mardis E.R."/>
            <person name="Taylor J.W."/>
            <person name="McEwen J.G."/>
            <person name="Clay O.K."/>
            <person name="Klein B.S."/>
            <person name="Cuomo C.A."/>
        </authorList>
    </citation>
    <scope>NUCLEOTIDE SEQUENCE [LARGE SCALE GENOMIC DNA]</scope>
    <source>
        <strain evidence="2">ER-3 / ATCC MYA-2586</strain>
    </source>
</reference>
<organism evidence="1 2">
    <name type="scientific">Ajellomyces dermatitidis (strain ER-3 / ATCC MYA-2586)</name>
    <name type="common">Blastomyces dermatitidis</name>
    <dbReference type="NCBI Taxonomy" id="559297"/>
    <lineage>
        <taxon>Eukaryota</taxon>
        <taxon>Fungi</taxon>
        <taxon>Dikarya</taxon>
        <taxon>Ascomycota</taxon>
        <taxon>Pezizomycotina</taxon>
        <taxon>Eurotiomycetes</taxon>
        <taxon>Eurotiomycetidae</taxon>
        <taxon>Onygenales</taxon>
        <taxon>Ajellomycetaceae</taxon>
        <taxon>Blastomyces</taxon>
    </lineage>
</organism>
<evidence type="ECO:0000313" key="1">
    <source>
        <dbReference type="EMBL" id="OAT00770.1"/>
    </source>
</evidence>
<gene>
    <name evidence="1" type="ORF">BDCG_03534</name>
</gene>